<accession>A0ABU8WCY1</accession>
<dbReference type="RefSeq" id="WP_340340505.1">
    <property type="nucleotide sequence ID" value="NZ_JBBKZT010000001.1"/>
</dbReference>
<name>A0ABU8WCY1_9BURK</name>
<dbReference type="InterPro" id="IPR053785">
    <property type="entry name" value="PhaP6-like"/>
</dbReference>
<keyword evidence="2" id="KW-1185">Reference proteome</keyword>
<gene>
    <name evidence="1" type="ORF">WKW82_01670</name>
</gene>
<organism evidence="1 2">
    <name type="scientific">Variovorax rhizosphaerae</name>
    <dbReference type="NCBI Taxonomy" id="1836200"/>
    <lineage>
        <taxon>Bacteria</taxon>
        <taxon>Pseudomonadati</taxon>
        <taxon>Pseudomonadota</taxon>
        <taxon>Betaproteobacteria</taxon>
        <taxon>Burkholderiales</taxon>
        <taxon>Comamonadaceae</taxon>
        <taxon>Variovorax</taxon>
    </lineage>
</organism>
<dbReference type="NCBIfam" id="NF045536">
    <property type="entry name" value="phasin_PhaP6"/>
    <property type="match status" value="1"/>
</dbReference>
<dbReference type="Proteomes" id="UP001385892">
    <property type="component" value="Unassembled WGS sequence"/>
</dbReference>
<comment type="caution">
    <text evidence="1">The sequence shown here is derived from an EMBL/GenBank/DDBJ whole genome shotgun (WGS) entry which is preliminary data.</text>
</comment>
<reference evidence="1 2" key="1">
    <citation type="submission" date="2024-03" db="EMBL/GenBank/DDBJ databases">
        <title>Novel species of the genus Variovorax.</title>
        <authorList>
            <person name="Liu Q."/>
            <person name="Xin Y.-H."/>
        </authorList>
    </citation>
    <scope>NUCLEOTIDE SEQUENCE [LARGE SCALE GENOMIC DNA]</scope>
    <source>
        <strain evidence="1 2">KACC 18900</strain>
    </source>
</reference>
<proteinExistence type="predicted"/>
<protein>
    <submittedName>
        <fullName evidence="1">Polyhydroxyalkanoate granule-associated phasin</fullName>
    </submittedName>
</protein>
<dbReference type="EMBL" id="JBBKZT010000001">
    <property type="protein sequence ID" value="MEJ8845337.1"/>
    <property type="molecule type" value="Genomic_DNA"/>
</dbReference>
<evidence type="ECO:0000313" key="1">
    <source>
        <dbReference type="EMBL" id="MEJ8845337.1"/>
    </source>
</evidence>
<sequence length="166" mass="18024">MPNTSPRFFNPLMIWTDVALKTGEMLVSSGSVIQLRTSRMAAHGMQPSPADMREIHLMSEEKLAAVTESTAAIANQLHTTSYALVNRAVQQWFESQVALWSLATSFTPVHALTRGQAFLDASTRLAHTWSQLSSAGARVAQRALKPIHAKATDNARRLALAAPAST</sequence>
<evidence type="ECO:0000313" key="2">
    <source>
        <dbReference type="Proteomes" id="UP001385892"/>
    </source>
</evidence>